<proteinExistence type="predicted"/>
<dbReference type="Pfam" id="PF09296">
    <property type="entry name" value="NUDIX-like"/>
    <property type="match status" value="1"/>
</dbReference>
<gene>
    <name evidence="2" type="ORF">METZ01_LOCUS479236</name>
</gene>
<accession>A0A383C2J1</accession>
<name>A0A383C2J1_9ZZZZ</name>
<feature type="domain" description="NADH pyrophosphatase-like N-terminal" evidence="1">
    <location>
        <begin position="30"/>
        <end position="115"/>
    </location>
</feature>
<dbReference type="GO" id="GO:0016787">
    <property type="term" value="F:hydrolase activity"/>
    <property type="evidence" value="ECO:0007669"/>
    <property type="project" value="InterPro"/>
</dbReference>
<protein>
    <recommendedName>
        <fullName evidence="1">NADH pyrophosphatase-like N-terminal domain-containing protein</fullName>
    </recommendedName>
</protein>
<dbReference type="EMBL" id="UINC01205277">
    <property type="protein sequence ID" value="SVE26382.1"/>
    <property type="molecule type" value="Genomic_DNA"/>
</dbReference>
<dbReference type="InterPro" id="IPR015375">
    <property type="entry name" value="NADH_PPase-like_N"/>
</dbReference>
<reference evidence="2" key="1">
    <citation type="submission" date="2018-05" db="EMBL/GenBank/DDBJ databases">
        <authorList>
            <person name="Lanie J.A."/>
            <person name="Ng W.-L."/>
            <person name="Kazmierczak K.M."/>
            <person name="Andrzejewski T.M."/>
            <person name="Davidsen T.M."/>
            <person name="Wayne K.J."/>
            <person name="Tettelin H."/>
            <person name="Glass J.I."/>
            <person name="Rusch D."/>
            <person name="Podicherti R."/>
            <person name="Tsui H.-C.T."/>
            <person name="Winkler M.E."/>
        </authorList>
    </citation>
    <scope>NUCLEOTIDE SEQUENCE</scope>
</reference>
<evidence type="ECO:0000259" key="1">
    <source>
        <dbReference type="Pfam" id="PF09296"/>
    </source>
</evidence>
<evidence type="ECO:0000313" key="2">
    <source>
        <dbReference type="EMBL" id="SVE26382.1"/>
    </source>
</evidence>
<dbReference type="AlphaFoldDB" id="A0A383C2J1"/>
<feature type="non-terminal residue" evidence="2">
    <location>
        <position position="116"/>
    </location>
</feature>
<sequence>MRYADSEFDRAVEWREDISWLDKQLASQASRVYPIWRHRFLFSDDVTPLTLSPQDAGELAGLERVVLLGIIEGTARFALDISHLSEDLLPATSYDLRDVAMHLSDRVVAMLAFGRG</sequence>
<organism evidence="2">
    <name type="scientific">marine metagenome</name>
    <dbReference type="NCBI Taxonomy" id="408172"/>
    <lineage>
        <taxon>unclassified sequences</taxon>
        <taxon>metagenomes</taxon>
        <taxon>ecological metagenomes</taxon>
    </lineage>
</organism>